<evidence type="ECO:0000313" key="8">
    <source>
        <dbReference type="EMBL" id="KAF3846501.1"/>
    </source>
</evidence>
<sequence>MIRVSLSLPFPAVVQALMSLFVLASKDGWPVTNNNPWMLLYFISFLLIVSFFVLNIVARTRRWKRPKGVRRSVSGAWKRRGESLDLALKYCNYFFTSMFVLESALKLTAFGFRRFFKERYSVCVCVCVCTFLHIYMCILSVCVNARWNQLDLAIVLLSVMGITLEEIEISAALPINPTIIRIMRVLRIARVLKLLKMATGMRALLDTVVQALPQVGNLGLLFMLLFFIYAALGVELFGELVCNEDYPCEGMSRHATFENFGMAFLTLFQDTLRECPPDHGTDVDYACNPSLQFISPMYFVSFVLTAQFVLINVVVAVLMKHLDDSNKEAQEEAEMDAEIELELAQGTLCCMGAPSCGGGKVDKGLGGPAGAKDRGCVTRERGEGVRKMRHSAGSTHSGAFNLRDSSLNLYSPAQQIRMAEIEQASLKSEQMSDKSSSPALPDDLSLDEHTSYQLLPQECKGRCSSDSRSSDEAGGGGSHAGGPPTQTVVQSLGQPCRPLIAGIDVETAIQEMEMQTHRPHTCTPHCSPGGVSRSSNQERNGEGGGGGGPSGVSPLFHLPAEFFHPAVAAIPAPPRSRSLRLTRGLRLTSPASWASLRSPGAHSKMLCTQYPSHSDSSLATGSSEGSLQTTLEEGLSFSISPPQNLELSLPIAPLPLVCPLPLPEDSTAISSPVQTLIPRPSPSSALTLLATKGHQRSQSSGRGSTSPGYTRDDSIDPSDEDLGIGIGSSIGGCGSSQAGNSEHLSETLSSLSLTSLLSPSSLVYPGVAVKKCNSTGSLDQGGMLLSSRGREGRREILGLELMDPQGFLANPWTGVLVDTRGEGRGEIVDGQQGFKVKSSSQTTVGPCRENR</sequence>
<dbReference type="OrthoDB" id="416585at2759"/>
<dbReference type="GO" id="GO:0070509">
    <property type="term" value="P:calcium ion import"/>
    <property type="evidence" value="ECO:0007669"/>
    <property type="project" value="TreeGrafter"/>
</dbReference>
<feature type="compositionally biased region" description="Gly residues" evidence="5">
    <location>
        <begin position="724"/>
        <end position="734"/>
    </location>
</feature>
<dbReference type="Gene3D" id="1.10.287.930">
    <property type="entry name" value="Mammalian shaker kv1.2 potassium channel- beta subunit complex"/>
    <property type="match status" value="1"/>
</dbReference>
<dbReference type="Pfam" id="PF00520">
    <property type="entry name" value="Ion_trans"/>
    <property type="match status" value="2"/>
</dbReference>
<dbReference type="PANTHER" id="PTHR10037:SF209">
    <property type="entry name" value="VOLTAGE-DEPENDENT T-TYPE CALCIUM CHANNEL SUBUNIT ALPHA"/>
    <property type="match status" value="1"/>
</dbReference>
<dbReference type="GO" id="GO:0045956">
    <property type="term" value="P:positive regulation of calcium ion-dependent exocytosis"/>
    <property type="evidence" value="ECO:0007669"/>
    <property type="project" value="TreeGrafter"/>
</dbReference>
<feature type="region of interest" description="Disordered" evidence="5">
    <location>
        <begin position="425"/>
        <end position="445"/>
    </location>
</feature>
<evidence type="ECO:0000256" key="3">
    <source>
        <dbReference type="ARBA" id="ARBA00022989"/>
    </source>
</evidence>
<dbReference type="PANTHER" id="PTHR10037">
    <property type="entry name" value="VOLTAGE-GATED CATION CHANNEL CALCIUM AND SODIUM"/>
    <property type="match status" value="1"/>
</dbReference>
<evidence type="ECO:0000256" key="2">
    <source>
        <dbReference type="ARBA" id="ARBA00022692"/>
    </source>
</evidence>
<evidence type="ECO:0000256" key="6">
    <source>
        <dbReference type="SAM" id="Phobius"/>
    </source>
</evidence>
<keyword evidence="2 6" id="KW-0812">Transmembrane</keyword>
<feature type="domain" description="Ion transport" evidence="7">
    <location>
        <begin position="86"/>
        <end position="137"/>
    </location>
</feature>
<dbReference type="Gene3D" id="1.10.287.70">
    <property type="match status" value="2"/>
</dbReference>
<dbReference type="AlphaFoldDB" id="A0A7J5YC24"/>
<dbReference type="GO" id="GO:0008332">
    <property type="term" value="F:low voltage-gated calcium channel activity"/>
    <property type="evidence" value="ECO:0007669"/>
    <property type="project" value="TreeGrafter"/>
</dbReference>
<feature type="transmembrane region" description="Helical" evidence="6">
    <location>
        <begin position="122"/>
        <end position="147"/>
    </location>
</feature>
<dbReference type="EMBL" id="JAAKFY010000014">
    <property type="protein sequence ID" value="KAF3846501.1"/>
    <property type="molecule type" value="Genomic_DNA"/>
</dbReference>
<feature type="transmembrane region" description="Helical" evidence="6">
    <location>
        <begin position="298"/>
        <end position="319"/>
    </location>
</feature>
<dbReference type="GO" id="GO:0005248">
    <property type="term" value="F:voltage-gated sodium channel activity"/>
    <property type="evidence" value="ECO:0007669"/>
    <property type="project" value="TreeGrafter"/>
</dbReference>
<feature type="region of interest" description="Disordered" evidence="5">
    <location>
        <begin position="515"/>
        <end position="553"/>
    </location>
</feature>
<keyword evidence="9" id="KW-1185">Reference proteome</keyword>
<accession>A0A7J5YC24</accession>
<comment type="subcellular location">
    <subcellularLocation>
        <location evidence="1">Membrane</location>
        <topology evidence="1">Multi-pass membrane protein</topology>
    </subcellularLocation>
</comment>
<dbReference type="GO" id="GO:0086010">
    <property type="term" value="P:membrane depolarization during action potential"/>
    <property type="evidence" value="ECO:0007669"/>
    <property type="project" value="TreeGrafter"/>
</dbReference>
<dbReference type="FunFam" id="1.10.287.70:FF:000032">
    <property type="entry name" value="Voltage-dependent T-type calcium channel subunit alpha"/>
    <property type="match status" value="1"/>
</dbReference>
<evidence type="ECO:0000259" key="7">
    <source>
        <dbReference type="Pfam" id="PF00520"/>
    </source>
</evidence>
<comment type="caution">
    <text evidence="8">The sequence shown here is derived from an EMBL/GenBank/DDBJ whole genome shotgun (WGS) entry which is preliminary data.</text>
</comment>
<evidence type="ECO:0000256" key="5">
    <source>
        <dbReference type="SAM" id="MobiDB-lite"/>
    </source>
</evidence>
<feature type="compositionally biased region" description="Low complexity" evidence="5">
    <location>
        <begin position="433"/>
        <end position="443"/>
    </location>
</feature>
<name>A0A7J5YC24_DISMA</name>
<proteinExistence type="predicted"/>
<feature type="transmembrane region" description="Helical" evidence="6">
    <location>
        <begin position="40"/>
        <end position="58"/>
    </location>
</feature>
<feature type="domain" description="Ion transport" evidence="7">
    <location>
        <begin position="146"/>
        <end position="329"/>
    </location>
</feature>
<dbReference type="GO" id="GO:0043005">
    <property type="term" value="C:neuron projection"/>
    <property type="evidence" value="ECO:0007669"/>
    <property type="project" value="TreeGrafter"/>
</dbReference>
<evidence type="ECO:0000313" key="9">
    <source>
        <dbReference type="Proteomes" id="UP000518266"/>
    </source>
</evidence>
<feature type="region of interest" description="Disordered" evidence="5">
    <location>
        <begin position="691"/>
        <end position="741"/>
    </location>
</feature>
<dbReference type="Proteomes" id="UP000518266">
    <property type="component" value="Unassembled WGS sequence"/>
</dbReference>
<feature type="compositionally biased region" description="Basic and acidic residues" evidence="5">
    <location>
        <begin position="371"/>
        <end position="386"/>
    </location>
</feature>
<keyword evidence="4 6" id="KW-0472">Membrane</keyword>
<feature type="transmembrane region" description="Helical" evidence="6">
    <location>
        <begin position="218"/>
        <end position="237"/>
    </location>
</feature>
<feature type="region of interest" description="Disordered" evidence="5">
    <location>
        <begin position="457"/>
        <end position="490"/>
    </location>
</feature>
<keyword evidence="3 6" id="KW-1133">Transmembrane helix</keyword>
<evidence type="ECO:0000256" key="1">
    <source>
        <dbReference type="ARBA" id="ARBA00004141"/>
    </source>
</evidence>
<feature type="region of interest" description="Disordered" evidence="5">
    <location>
        <begin position="830"/>
        <end position="851"/>
    </location>
</feature>
<dbReference type="GO" id="GO:0001518">
    <property type="term" value="C:voltage-gated sodium channel complex"/>
    <property type="evidence" value="ECO:0007669"/>
    <property type="project" value="TreeGrafter"/>
</dbReference>
<evidence type="ECO:0000256" key="4">
    <source>
        <dbReference type="ARBA" id="ARBA00023136"/>
    </source>
</evidence>
<protein>
    <recommendedName>
        <fullName evidence="7">Ion transport domain-containing protein</fullName>
    </recommendedName>
</protein>
<dbReference type="InterPro" id="IPR005821">
    <property type="entry name" value="Ion_trans_dom"/>
</dbReference>
<dbReference type="SUPFAM" id="SSF81324">
    <property type="entry name" value="Voltage-gated potassium channels"/>
    <property type="match status" value="1"/>
</dbReference>
<gene>
    <name evidence="8" type="ORF">F7725_003579</name>
</gene>
<reference evidence="8 9" key="1">
    <citation type="submission" date="2020-03" db="EMBL/GenBank/DDBJ databases">
        <title>Dissostichus mawsoni Genome sequencing and assembly.</title>
        <authorList>
            <person name="Park H."/>
        </authorList>
    </citation>
    <scope>NUCLEOTIDE SEQUENCE [LARGE SCALE GENOMIC DNA]</scope>
    <source>
        <strain evidence="8">DM0001</strain>
        <tissue evidence="8">Muscle</tissue>
    </source>
</reference>
<dbReference type="InterPro" id="IPR043203">
    <property type="entry name" value="VGCC_Ca_Na"/>
</dbReference>
<feature type="region of interest" description="Disordered" evidence="5">
    <location>
        <begin position="367"/>
        <end position="399"/>
    </location>
</feature>
<organism evidence="8 9">
    <name type="scientific">Dissostichus mawsoni</name>
    <name type="common">Antarctic cod</name>
    <dbReference type="NCBI Taxonomy" id="36200"/>
    <lineage>
        <taxon>Eukaryota</taxon>
        <taxon>Metazoa</taxon>
        <taxon>Chordata</taxon>
        <taxon>Craniata</taxon>
        <taxon>Vertebrata</taxon>
        <taxon>Euteleostomi</taxon>
        <taxon>Actinopterygii</taxon>
        <taxon>Neopterygii</taxon>
        <taxon>Teleostei</taxon>
        <taxon>Neoteleostei</taxon>
        <taxon>Acanthomorphata</taxon>
        <taxon>Eupercaria</taxon>
        <taxon>Perciformes</taxon>
        <taxon>Notothenioidei</taxon>
        <taxon>Nototheniidae</taxon>
        <taxon>Dissostichus</taxon>
    </lineage>
</organism>
<feature type="compositionally biased region" description="Basic and acidic residues" evidence="5">
    <location>
        <begin position="459"/>
        <end position="471"/>
    </location>
</feature>